<dbReference type="Proteomes" id="UP000248749">
    <property type="component" value="Unassembled WGS sequence"/>
</dbReference>
<keyword evidence="4" id="KW-1185">Reference proteome</keyword>
<feature type="signal peptide" evidence="2">
    <location>
        <begin position="1"/>
        <end position="25"/>
    </location>
</feature>
<organism evidence="3 4">
    <name type="scientific">Micromonospora deserti</name>
    <dbReference type="NCBI Taxonomy" id="2070366"/>
    <lineage>
        <taxon>Bacteria</taxon>
        <taxon>Bacillati</taxon>
        <taxon>Actinomycetota</taxon>
        <taxon>Actinomycetes</taxon>
        <taxon>Micromonosporales</taxon>
        <taxon>Micromonosporaceae</taxon>
        <taxon>Micromonospora</taxon>
    </lineage>
</organism>
<protein>
    <submittedName>
        <fullName evidence="3">DUF4349 domain-containing protein</fullName>
    </submittedName>
</protein>
<evidence type="ECO:0000256" key="1">
    <source>
        <dbReference type="SAM" id="MobiDB-lite"/>
    </source>
</evidence>
<sequence>MNGIGRSRWSALLTAAGLAAVLALAGCGASGGDEGTSSERAVNDSAVGAPAGGAE</sequence>
<feature type="chain" id="PRO_5039125649" evidence="2">
    <location>
        <begin position="26"/>
        <end position="55"/>
    </location>
</feature>
<reference evidence="3 4" key="1">
    <citation type="submission" date="2018-01" db="EMBL/GenBank/DDBJ databases">
        <title>Draft genome sequence of Salinispora sp. 13K206.</title>
        <authorList>
            <person name="Sahin N."/>
            <person name="Saygin H."/>
            <person name="Ay H."/>
        </authorList>
    </citation>
    <scope>NUCLEOTIDE SEQUENCE [LARGE SCALE GENOMIC DNA]</scope>
    <source>
        <strain evidence="3 4">13K206</strain>
    </source>
</reference>
<accession>A0A2W2BNT7</accession>
<dbReference type="PROSITE" id="PS51257">
    <property type="entry name" value="PROKAR_LIPOPROTEIN"/>
    <property type="match status" value="1"/>
</dbReference>
<evidence type="ECO:0000313" key="3">
    <source>
        <dbReference type="EMBL" id="PZF87020.1"/>
    </source>
</evidence>
<dbReference type="EMBL" id="POUB01000323">
    <property type="protein sequence ID" value="PZF87020.1"/>
    <property type="molecule type" value="Genomic_DNA"/>
</dbReference>
<proteinExistence type="predicted"/>
<evidence type="ECO:0000256" key="2">
    <source>
        <dbReference type="SAM" id="SignalP"/>
    </source>
</evidence>
<evidence type="ECO:0000313" key="4">
    <source>
        <dbReference type="Proteomes" id="UP000248749"/>
    </source>
</evidence>
<keyword evidence="2" id="KW-0732">Signal</keyword>
<dbReference type="AlphaFoldDB" id="A0A2W2BNT7"/>
<feature type="non-terminal residue" evidence="3">
    <location>
        <position position="55"/>
    </location>
</feature>
<feature type="region of interest" description="Disordered" evidence="1">
    <location>
        <begin position="29"/>
        <end position="55"/>
    </location>
</feature>
<comment type="caution">
    <text evidence="3">The sequence shown here is derived from an EMBL/GenBank/DDBJ whole genome shotgun (WGS) entry which is preliminary data.</text>
</comment>
<gene>
    <name evidence="3" type="ORF">C1I99_28130</name>
</gene>
<name>A0A2W2BNT7_9ACTN</name>